<accession>A0A7W3XRG8</accession>
<organism evidence="2 3">
    <name type="scientific">Fontibacillus solani</name>
    <dbReference type="NCBI Taxonomy" id="1572857"/>
    <lineage>
        <taxon>Bacteria</taxon>
        <taxon>Bacillati</taxon>
        <taxon>Bacillota</taxon>
        <taxon>Bacilli</taxon>
        <taxon>Bacillales</taxon>
        <taxon>Paenibacillaceae</taxon>
        <taxon>Fontibacillus</taxon>
    </lineage>
</organism>
<protein>
    <submittedName>
        <fullName evidence="2">DNA/RNA-binding domain of Phe-tRNA-synthetase-like protein</fullName>
    </submittedName>
</protein>
<dbReference type="SMART" id="SM00873">
    <property type="entry name" value="B3_4"/>
    <property type="match status" value="1"/>
</dbReference>
<gene>
    <name evidence="2" type="ORF">FHR92_001984</name>
</gene>
<dbReference type="RefSeq" id="WP_182535366.1">
    <property type="nucleotide sequence ID" value="NZ_JACJIP010000010.1"/>
</dbReference>
<keyword evidence="3" id="KW-1185">Reference proteome</keyword>
<dbReference type="Gene3D" id="3.50.40.10">
    <property type="entry name" value="Phenylalanyl-trna Synthetase, Chain B, domain 3"/>
    <property type="match status" value="1"/>
</dbReference>
<evidence type="ECO:0000259" key="1">
    <source>
        <dbReference type="SMART" id="SM00873"/>
    </source>
</evidence>
<dbReference type="AlphaFoldDB" id="A0A7W3XRG8"/>
<dbReference type="GO" id="GO:0004826">
    <property type="term" value="F:phenylalanine-tRNA ligase activity"/>
    <property type="evidence" value="ECO:0007669"/>
    <property type="project" value="InterPro"/>
</dbReference>
<dbReference type="PANTHER" id="PTHR39209">
    <property type="match status" value="1"/>
</dbReference>
<comment type="caution">
    <text evidence="2">The sequence shown here is derived from an EMBL/GenBank/DDBJ whole genome shotgun (WGS) entry which is preliminary data.</text>
</comment>
<name>A0A7W3XRG8_9BACL</name>
<dbReference type="EMBL" id="JACJIP010000010">
    <property type="protein sequence ID" value="MBA9085518.1"/>
    <property type="molecule type" value="Genomic_DNA"/>
</dbReference>
<sequence length="225" mass="25423">MYQTIPMSSDVELQLQDVQVWGIKLELHSDEGKISRLNFAEDWQNLHELWKGKSKGNVAQDSKIVAYQRFYDLLGLNHKKTPPSVQNLIQRFLIKEQLERIPLIHPIVDAVNVAALKKLIPLGVFDADCVTEGLRLMRSSGGEDFQPLGSSAPEALDPGILVLADEEKVLSRFCYRDSEAQKITEQTRRIWLLGCQVPGITPEDVHQALDEAQVQLQRGFKLVIV</sequence>
<dbReference type="Proteomes" id="UP000567067">
    <property type="component" value="Unassembled WGS sequence"/>
</dbReference>
<evidence type="ECO:0000313" key="2">
    <source>
        <dbReference type="EMBL" id="MBA9085518.1"/>
    </source>
</evidence>
<dbReference type="SUPFAM" id="SSF56037">
    <property type="entry name" value="PheT/TilS domain"/>
    <property type="match status" value="1"/>
</dbReference>
<feature type="domain" description="B3/B4 tRNA-binding" evidence="1">
    <location>
        <begin position="66"/>
        <end position="221"/>
    </location>
</feature>
<evidence type="ECO:0000313" key="3">
    <source>
        <dbReference type="Proteomes" id="UP000567067"/>
    </source>
</evidence>
<dbReference type="PANTHER" id="PTHR39209:SF2">
    <property type="entry name" value="CYTOPLASMIC PROTEIN"/>
    <property type="match status" value="1"/>
</dbReference>
<dbReference type="GO" id="GO:0003723">
    <property type="term" value="F:RNA binding"/>
    <property type="evidence" value="ECO:0007669"/>
    <property type="project" value="InterPro"/>
</dbReference>
<reference evidence="2 3" key="1">
    <citation type="submission" date="2020-08" db="EMBL/GenBank/DDBJ databases">
        <title>Genomic Encyclopedia of Type Strains, Phase III (KMG-III): the genomes of soil and plant-associated and newly described type strains.</title>
        <authorList>
            <person name="Whitman W."/>
        </authorList>
    </citation>
    <scope>NUCLEOTIDE SEQUENCE [LARGE SCALE GENOMIC DNA]</scope>
    <source>
        <strain evidence="2 3">CECT 8693</strain>
    </source>
</reference>
<dbReference type="InterPro" id="IPR005146">
    <property type="entry name" value="B3/B4_tRNA-bd"/>
</dbReference>
<dbReference type="Pfam" id="PF03483">
    <property type="entry name" value="B3_4"/>
    <property type="match status" value="1"/>
</dbReference>
<proteinExistence type="predicted"/>
<dbReference type="InterPro" id="IPR020825">
    <property type="entry name" value="Phe-tRNA_synthase-like_B3/B4"/>
</dbReference>